<keyword evidence="2" id="KW-0055">Arginine biosynthesis</keyword>
<evidence type="ECO:0000313" key="7">
    <source>
        <dbReference type="EMBL" id="MBF6352947.1"/>
    </source>
</evidence>
<keyword evidence="3 7" id="KW-0032">Aminotransferase</keyword>
<dbReference type="GO" id="GO:0008483">
    <property type="term" value="F:transaminase activity"/>
    <property type="evidence" value="ECO:0007669"/>
    <property type="project" value="UniProtKB-KW"/>
</dbReference>
<reference evidence="7 8" key="1">
    <citation type="submission" date="2020-10" db="EMBL/GenBank/DDBJ databases">
        <title>Identification of Nocardia species via Next-generation sequencing and recognition of intraspecies genetic diversity.</title>
        <authorList>
            <person name="Li P."/>
            <person name="Li P."/>
            <person name="Lu B."/>
        </authorList>
    </citation>
    <scope>NUCLEOTIDE SEQUENCE [LARGE SCALE GENOMIC DNA]</scope>
    <source>
        <strain evidence="7 8">BJ06-0143</strain>
    </source>
</reference>
<dbReference type="SUPFAM" id="SSF53383">
    <property type="entry name" value="PLP-dependent transferases"/>
    <property type="match status" value="1"/>
</dbReference>
<evidence type="ECO:0000313" key="8">
    <source>
        <dbReference type="Proteomes" id="UP000707731"/>
    </source>
</evidence>
<evidence type="ECO:0000256" key="5">
    <source>
        <dbReference type="ARBA" id="ARBA00022898"/>
    </source>
</evidence>
<accession>A0ABS0D374</accession>
<dbReference type="InterPro" id="IPR050103">
    <property type="entry name" value="Class-III_PLP-dep_AT"/>
</dbReference>
<dbReference type="Pfam" id="PF00202">
    <property type="entry name" value="Aminotran_3"/>
    <property type="match status" value="1"/>
</dbReference>
<evidence type="ECO:0000256" key="1">
    <source>
        <dbReference type="ARBA" id="ARBA00001933"/>
    </source>
</evidence>
<comment type="similarity">
    <text evidence="6">Belongs to the class-III pyridoxal-phosphate-dependent aminotransferase family.</text>
</comment>
<evidence type="ECO:0000256" key="4">
    <source>
        <dbReference type="ARBA" id="ARBA00022679"/>
    </source>
</evidence>
<dbReference type="PANTHER" id="PTHR11986:SF79">
    <property type="entry name" value="ACETYLORNITHINE AMINOTRANSFERASE, MITOCHONDRIAL"/>
    <property type="match status" value="1"/>
</dbReference>
<dbReference type="InterPro" id="IPR015424">
    <property type="entry name" value="PyrdxlP-dep_Trfase"/>
</dbReference>
<dbReference type="InterPro" id="IPR049704">
    <property type="entry name" value="Aminotrans_3_PPA_site"/>
</dbReference>
<organism evidence="7 8">
    <name type="scientific">Nocardia higoensis</name>
    <dbReference type="NCBI Taxonomy" id="228599"/>
    <lineage>
        <taxon>Bacteria</taxon>
        <taxon>Bacillati</taxon>
        <taxon>Actinomycetota</taxon>
        <taxon>Actinomycetes</taxon>
        <taxon>Mycobacteriales</taxon>
        <taxon>Nocardiaceae</taxon>
        <taxon>Nocardia</taxon>
    </lineage>
</organism>
<evidence type="ECO:0000256" key="2">
    <source>
        <dbReference type="ARBA" id="ARBA00022571"/>
    </source>
</evidence>
<comment type="caution">
    <text evidence="7">The sequence shown here is derived from an EMBL/GenBank/DDBJ whole genome shotgun (WGS) entry which is preliminary data.</text>
</comment>
<dbReference type="PANTHER" id="PTHR11986">
    <property type="entry name" value="AMINOTRANSFERASE CLASS III"/>
    <property type="match status" value="1"/>
</dbReference>
<protein>
    <submittedName>
        <fullName evidence="7">Aspartate aminotransferase family protein</fullName>
    </submittedName>
</protein>
<dbReference type="Gene3D" id="3.90.1150.10">
    <property type="entry name" value="Aspartate Aminotransferase, domain 1"/>
    <property type="match status" value="1"/>
</dbReference>
<dbReference type="InterPro" id="IPR015422">
    <property type="entry name" value="PyrdxlP-dep_Trfase_small"/>
</dbReference>
<dbReference type="PROSITE" id="PS00600">
    <property type="entry name" value="AA_TRANSFER_CLASS_3"/>
    <property type="match status" value="1"/>
</dbReference>
<dbReference type="CDD" id="cd00610">
    <property type="entry name" value="OAT_like"/>
    <property type="match status" value="1"/>
</dbReference>
<evidence type="ECO:0000256" key="3">
    <source>
        <dbReference type="ARBA" id="ARBA00022576"/>
    </source>
</evidence>
<name>A0ABS0D374_9NOCA</name>
<dbReference type="Proteomes" id="UP000707731">
    <property type="component" value="Unassembled WGS sequence"/>
</dbReference>
<comment type="cofactor">
    <cofactor evidence="1">
        <name>pyridoxal 5'-phosphate</name>
        <dbReference type="ChEBI" id="CHEBI:597326"/>
    </cofactor>
</comment>
<keyword evidence="8" id="KW-1185">Reference proteome</keyword>
<dbReference type="InterPro" id="IPR005814">
    <property type="entry name" value="Aminotrans_3"/>
</dbReference>
<keyword evidence="4" id="KW-0808">Transferase</keyword>
<sequence length="412" mass="43054">MTTEFVVLEQTRQHLGKARAQLGSLLGGLVEHRSEGARLWTTDGREFLNCGGYGVFLLGARHPAVLEAVAAQLGRHPVGTRGLLEASAANAAAALAEIAPAGLTKVYFAGAGTEATEAALKMAAVQGRTRLIGAEGGYHGKTLGALSLTANDTYQDPFRGVLHGATRVPYGDPDALDAALGADGSDACVVLEPIQGEGGVRIPPVGYLSRVQQLCRERGAMLVLDEIMTGLGRTGTWWRGETEQITPDVLLVGKSLGGGVLPVSAAVATEQAYAAFDADLCLHTSTFSGAPLGMAAAAATIDVLRQENLVEASARLGARLLAGLTEIRDRTCPRQIVEIRGAGTLFGLEFADGGLAGEFLIEMIDARVIINHSLNAGPVLRLTPPANLRPSDEAWLLEAFEKACVRLAAHAI</sequence>
<gene>
    <name evidence="7" type="ORF">IU449_00020</name>
</gene>
<dbReference type="Gene3D" id="3.40.640.10">
    <property type="entry name" value="Type I PLP-dependent aspartate aminotransferase-like (Major domain)"/>
    <property type="match status" value="1"/>
</dbReference>
<proteinExistence type="inferred from homology"/>
<evidence type="ECO:0000256" key="6">
    <source>
        <dbReference type="RuleBase" id="RU003560"/>
    </source>
</evidence>
<keyword evidence="5 6" id="KW-0663">Pyridoxal phosphate</keyword>
<dbReference type="InterPro" id="IPR015421">
    <property type="entry name" value="PyrdxlP-dep_Trfase_major"/>
</dbReference>
<keyword evidence="2" id="KW-0028">Amino-acid biosynthesis</keyword>
<dbReference type="EMBL" id="JADLQN010000001">
    <property type="protein sequence ID" value="MBF6352947.1"/>
    <property type="molecule type" value="Genomic_DNA"/>
</dbReference>